<dbReference type="PROSITE" id="PS50966">
    <property type="entry name" value="ZF_SWIM"/>
    <property type="match status" value="1"/>
</dbReference>
<feature type="domain" description="SWIM-type" evidence="2">
    <location>
        <begin position="51"/>
        <end position="85"/>
    </location>
</feature>
<organism evidence="3 4">
    <name type="scientific">Actinophytocola glycyrrhizae</name>
    <dbReference type="NCBI Taxonomy" id="2044873"/>
    <lineage>
        <taxon>Bacteria</taxon>
        <taxon>Bacillati</taxon>
        <taxon>Actinomycetota</taxon>
        <taxon>Actinomycetes</taxon>
        <taxon>Pseudonocardiales</taxon>
        <taxon>Pseudonocardiaceae</taxon>
    </lineage>
</organism>
<keyword evidence="1" id="KW-0479">Metal-binding</keyword>
<sequence>MRADLLALSTDALAGLANRGLVKRAARDLDGVPPVTAATDGTVEASFADGARVVLPPGHGLDTASCTCGAPGICRHRIGAVLAYQRDHARAAEPATPEVPAGWPGSVTDEDLTALFGARTLTAARRAVSGGLTARVRRQAMTVETPAATVRFLVPGELGFVDCDARAESRDALVVIAVWAFRRADAQQPADTDVTVDLAGDADRQPVPAALAGVAAAAGELLRTGVTAVDEVLVAALRREHVACERANLRWPAAALAELVGQLRAYGTRSAQHDPVRVAELVAELHARRHAAARAPSRVLGTDEPAQTPLRQVRLVALGCRVGRETGEEDGEEDVDTAEVFLAHPGTETVLAVRHRWPAGTGAIASRRLAGTTLASFAAGNVVSEAAVRSAGRVVRFGAGRLARTTVSPVGESWAELPRALRPSVTEALTQLTGLPPRVVRPRVAAELVRVVPVAQVRQVRYLAGAQRLDAVVADADGAVATVSLAHRAVAPGAIDALAAALAGDPVEVSGAIRRARGGLVIEPYAVRTADGVVVPDLATAAGAVPPAADRAAADPLATAIDNALTLLAEAAHRGLTRLPPTFPARATPVADALARTGLTRCADAVRTWSGTPADPVTWLRAEIRLLTAAELH</sequence>
<evidence type="ECO:0000313" key="3">
    <source>
        <dbReference type="EMBL" id="MFC4857150.1"/>
    </source>
</evidence>
<reference evidence="4" key="1">
    <citation type="journal article" date="2019" name="Int. J. Syst. Evol. Microbiol.">
        <title>The Global Catalogue of Microorganisms (GCM) 10K type strain sequencing project: providing services to taxonomists for standard genome sequencing and annotation.</title>
        <authorList>
            <consortium name="The Broad Institute Genomics Platform"/>
            <consortium name="The Broad Institute Genome Sequencing Center for Infectious Disease"/>
            <person name="Wu L."/>
            <person name="Ma J."/>
        </authorList>
    </citation>
    <scope>NUCLEOTIDE SEQUENCE [LARGE SCALE GENOMIC DNA]</scope>
    <source>
        <strain evidence="4">ZS-22-S1</strain>
    </source>
</reference>
<dbReference type="InterPro" id="IPR007527">
    <property type="entry name" value="Znf_SWIM"/>
</dbReference>
<dbReference type="Proteomes" id="UP001595859">
    <property type="component" value="Unassembled WGS sequence"/>
</dbReference>
<keyword evidence="1" id="KW-0862">Zinc</keyword>
<dbReference type="EMBL" id="JBHSIS010000017">
    <property type="protein sequence ID" value="MFC4857150.1"/>
    <property type="molecule type" value="Genomic_DNA"/>
</dbReference>
<keyword evidence="1" id="KW-0863">Zinc-finger</keyword>
<name>A0ABV9S621_9PSEU</name>
<comment type="caution">
    <text evidence="3">The sequence shown here is derived from an EMBL/GenBank/DDBJ whole genome shotgun (WGS) entry which is preliminary data.</text>
</comment>
<dbReference type="Pfam" id="PF04434">
    <property type="entry name" value="SWIM"/>
    <property type="match status" value="1"/>
</dbReference>
<keyword evidence="4" id="KW-1185">Reference proteome</keyword>
<protein>
    <submittedName>
        <fullName evidence="3">SWIM zinc finger family protein</fullName>
    </submittedName>
</protein>
<dbReference type="RefSeq" id="WP_378059137.1">
    <property type="nucleotide sequence ID" value="NZ_JBHSIS010000017.1"/>
</dbReference>
<evidence type="ECO:0000259" key="2">
    <source>
        <dbReference type="PROSITE" id="PS50966"/>
    </source>
</evidence>
<evidence type="ECO:0000313" key="4">
    <source>
        <dbReference type="Proteomes" id="UP001595859"/>
    </source>
</evidence>
<gene>
    <name evidence="3" type="ORF">ACFPCV_26955</name>
</gene>
<accession>A0ABV9S621</accession>
<proteinExistence type="predicted"/>
<evidence type="ECO:0000256" key="1">
    <source>
        <dbReference type="PROSITE-ProRule" id="PRU00325"/>
    </source>
</evidence>